<feature type="non-terminal residue" evidence="1">
    <location>
        <position position="77"/>
    </location>
</feature>
<accession>A0A392TVG8</accession>
<organism evidence="1 2">
    <name type="scientific">Trifolium medium</name>
    <dbReference type="NCBI Taxonomy" id="97028"/>
    <lineage>
        <taxon>Eukaryota</taxon>
        <taxon>Viridiplantae</taxon>
        <taxon>Streptophyta</taxon>
        <taxon>Embryophyta</taxon>
        <taxon>Tracheophyta</taxon>
        <taxon>Spermatophyta</taxon>
        <taxon>Magnoliopsida</taxon>
        <taxon>eudicotyledons</taxon>
        <taxon>Gunneridae</taxon>
        <taxon>Pentapetalae</taxon>
        <taxon>rosids</taxon>
        <taxon>fabids</taxon>
        <taxon>Fabales</taxon>
        <taxon>Fabaceae</taxon>
        <taxon>Papilionoideae</taxon>
        <taxon>50 kb inversion clade</taxon>
        <taxon>NPAAA clade</taxon>
        <taxon>Hologalegina</taxon>
        <taxon>IRL clade</taxon>
        <taxon>Trifolieae</taxon>
        <taxon>Trifolium</taxon>
    </lineage>
</organism>
<comment type="caution">
    <text evidence="1">The sequence shown here is derived from an EMBL/GenBank/DDBJ whole genome shotgun (WGS) entry which is preliminary data.</text>
</comment>
<keyword evidence="2" id="KW-1185">Reference proteome</keyword>
<dbReference type="AlphaFoldDB" id="A0A392TVG8"/>
<evidence type="ECO:0000313" key="1">
    <source>
        <dbReference type="EMBL" id="MCI64280.1"/>
    </source>
</evidence>
<evidence type="ECO:0000313" key="2">
    <source>
        <dbReference type="Proteomes" id="UP000265520"/>
    </source>
</evidence>
<dbReference type="Proteomes" id="UP000265520">
    <property type="component" value="Unassembled WGS sequence"/>
</dbReference>
<sequence>MLRLTNNFLEEVVENQNTDARLLKFKTLIEQDKRVDIEIDVNGVMRCRGRVCVSDVPELKKMILEEGHRSNLSIHPG</sequence>
<protein>
    <submittedName>
        <fullName evidence="1">Uncharacterized protein</fullName>
    </submittedName>
</protein>
<dbReference type="EMBL" id="LXQA010652579">
    <property type="protein sequence ID" value="MCI64280.1"/>
    <property type="molecule type" value="Genomic_DNA"/>
</dbReference>
<proteinExistence type="predicted"/>
<name>A0A392TVG8_9FABA</name>
<reference evidence="1 2" key="1">
    <citation type="journal article" date="2018" name="Front. Plant Sci.">
        <title>Red Clover (Trifolium pratense) and Zigzag Clover (T. medium) - A Picture of Genomic Similarities and Differences.</title>
        <authorList>
            <person name="Dluhosova J."/>
            <person name="Istvanek J."/>
            <person name="Nedelnik J."/>
            <person name="Repkova J."/>
        </authorList>
    </citation>
    <scope>NUCLEOTIDE SEQUENCE [LARGE SCALE GENOMIC DNA]</scope>
    <source>
        <strain evidence="2">cv. 10/8</strain>
        <tissue evidence="1">Leaf</tissue>
    </source>
</reference>